<evidence type="ECO:0000313" key="2">
    <source>
        <dbReference type="Proteomes" id="UP000179807"/>
    </source>
</evidence>
<name>A0A1J4JL09_9EUKA</name>
<sequence>MEPMNKFQKIRKIISKIPKLITIKQVLTQNKNHYEELFADSQNMLSEYFNNKQNEKEETRETFSDSKEEIFPTKTVEIAKDSPIHDSSMTIQRLPNFKHCNYQSNEDGQIEKLFDPIPLPYILYVPPNEELSQLIFGAFC</sequence>
<keyword evidence="2" id="KW-1185">Reference proteome</keyword>
<organism evidence="1 2">
    <name type="scientific">Tritrichomonas foetus</name>
    <dbReference type="NCBI Taxonomy" id="1144522"/>
    <lineage>
        <taxon>Eukaryota</taxon>
        <taxon>Metamonada</taxon>
        <taxon>Parabasalia</taxon>
        <taxon>Tritrichomonadida</taxon>
        <taxon>Tritrichomonadidae</taxon>
        <taxon>Tritrichomonas</taxon>
    </lineage>
</organism>
<dbReference type="AlphaFoldDB" id="A0A1J4JL09"/>
<dbReference type="GeneID" id="94844923"/>
<evidence type="ECO:0000313" key="1">
    <source>
        <dbReference type="EMBL" id="OHS98259.1"/>
    </source>
</evidence>
<reference evidence="1" key="1">
    <citation type="submission" date="2016-10" db="EMBL/GenBank/DDBJ databases">
        <authorList>
            <person name="Benchimol M."/>
            <person name="Almeida L.G."/>
            <person name="Vasconcelos A.T."/>
            <person name="Perreira-Neves A."/>
            <person name="Rosa I.A."/>
            <person name="Tasca T."/>
            <person name="Bogo M.R."/>
            <person name="de Souza W."/>
        </authorList>
    </citation>
    <scope>NUCLEOTIDE SEQUENCE [LARGE SCALE GENOMIC DNA]</scope>
    <source>
        <strain evidence="1">K</strain>
    </source>
</reference>
<dbReference type="RefSeq" id="XP_068351396.1">
    <property type="nucleotide sequence ID" value="XM_068510219.1"/>
</dbReference>
<dbReference type="EMBL" id="MLAK01001067">
    <property type="protein sequence ID" value="OHS98259.1"/>
    <property type="molecule type" value="Genomic_DNA"/>
</dbReference>
<accession>A0A1J4JL09</accession>
<gene>
    <name evidence="1" type="ORF">TRFO_35385</name>
</gene>
<dbReference type="VEuPathDB" id="TrichDB:TRFO_35385"/>
<comment type="caution">
    <text evidence="1">The sequence shown here is derived from an EMBL/GenBank/DDBJ whole genome shotgun (WGS) entry which is preliminary data.</text>
</comment>
<proteinExistence type="predicted"/>
<dbReference type="Proteomes" id="UP000179807">
    <property type="component" value="Unassembled WGS sequence"/>
</dbReference>
<protein>
    <submittedName>
        <fullName evidence="1">Uncharacterized protein</fullName>
    </submittedName>
</protein>